<dbReference type="SUPFAM" id="SSF52540">
    <property type="entry name" value="P-loop containing nucleoside triphosphate hydrolases"/>
    <property type="match status" value="1"/>
</dbReference>
<name>A0A9D1LTD5_9FIRM</name>
<evidence type="ECO:0000313" key="3">
    <source>
        <dbReference type="Proteomes" id="UP000824123"/>
    </source>
</evidence>
<dbReference type="InterPro" id="IPR027417">
    <property type="entry name" value="P-loop_NTPase"/>
</dbReference>
<dbReference type="InterPro" id="IPR014819">
    <property type="entry name" value="PriCT_2"/>
</dbReference>
<comment type="caution">
    <text evidence="2">The sequence shown here is derived from an EMBL/GenBank/DDBJ whole genome shotgun (WGS) entry which is preliminary data.</text>
</comment>
<dbReference type="EMBL" id="DVNK01000062">
    <property type="protein sequence ID" value="HIU47636.1"/>
    <property type="molecule type" value="Genomic_DNA"/>
</dbReference>
<dbReference type="Pfam" id="PF08707">
    <property type="entry name" value="PriCT_2"/>
    <property type="match status" value="1"/>
</dbReference>
<reference evidence="2" key="1">
    <citation type="submission" date="2020-10" db="EMBL/GenBank/DDBJ databases">
        <authorList>
            <person name="Gilroy R."/>
        </authorList>
    </citation>
    <scope>NUCLEOTIDE SEQUENCE</scope>
    <source>
        <strain evidence="2">ChiSxjej2B14-8506</strain>
    </source>
</reference>
<evidence type="ECO:0000259" key="1">
    <source>
        <dbReference type="Pfam" id="PF08707"/>
    </source>
</evidence>
<dbReference type="AlphaFoldDB" id="A0A9D1LTD5"/>
<dbReference type="Proteomes" id="UP000824123">
    <property type="component" value="Unassembled WGS sequence"/>
</dbReference>
<dbReference type="InterPro" id="IPR038724">
    <property type="entry name" value="RepA"/>
</dbReference>
<reference evidence="2" key="2">
    <citation type="journal article" date="2021" name="PeerJ">
        <title>Extensive microbial diversity within the chicken gut microbiome revealed by metagenomics and culture.</title>
        <authorList>
            <person name="Gilroy R."/>
            <person name="Ravi A."/>
            <person name="Getino M."/>
            <person name="Pursley I."/>
            <person name="Horton D.L."/>
            <person name="Alikhan N.F."/>
            <person name="Baker D."/>
            <person name="Gharbi K."/>
            <person name="Hall N."/>
            <person name="Watson M."/>
            <person name="Adriaenssens E.M."/>
            <person name="Foster-Nyarko E."/>
            <person name="Jarju S."/>
            <person name="Secka A."/>
            <person name="Antonio M."/>
            <person name="Oren A."/>
            <person name="Chaudhuri R.R."/>
            <person name="La Ragione R."/>
            <person name="Hildebrand F."/>
            <person name="Pallen M.J."/>
        </authorList>
    </citation>
    <scope>NUCLEOTIDE SEQUENCE</scope>
    <source>
        <strain evidence="2">ChiSxjej2B14-8506</strain>
    </source>
</reference>
<dbReference type="Gene3D" id="3.40.50.300">
    <property type="entry name" value="P-loop containing nucleotide triphosphate hydrolases"/>
    <property type="match status" value="1"/>
</dbReference>
<dbReference type="GO" id="GO:0016817">
    <property type="term" value="F:hydrolase activity, acting on acid anhydrides"/>
    <property type="evidence" value="ECO:0007669"/>
    <property type="project" value="InterPro"/>
</dbReference>
<proteinExistence type="predicted"/>
<evidence type="ECO:0000313" key="2">
    <source>
        <dbReference type="EMBL" id="HIU47636.1"/>
    </source>
</evidence>
<accession>A0A9D1LTD5</accession>
<feature type="domain" description="Primase C-terminal 2" evidence="1">
    <location>
        <begin position="5"/>
        <end position="76"/>
    </location>
</feature>
<gene>
    <name evidence="2" type="ORF">IAC59_10340</name>
</gene>
<dbReference type="CDD" id="cd01125">
    <property type="entry name" value="RepA_RSF1010_like"/>
    <property type="match status" value="1"/>
</dbReference>
<sequence>MDEILSALSCIPVRTCSYAEWLGIGMALKDAGYECDVWDNWSRDDPRYVAGDCERRWAGFKGCERPITVRTIRAMARKNGWISAFTDFADDPASPAEMLIRYLETLFQPNELVGFATQVRPDSHGKLKPINTNLAMKASVFIDRLRSAADIGEVIGPYREDCGAWIRLNPLDGKGQSDMNVAAYRYALIESDTLPKDEQERFYRRYELPIACLVDSAGKSVHAVVRIDAPNEQEYRKRVNYLFRFLERHDFPVDSANKNPSRLSRMPGVMRNGVMQELLATNIGKPTWAEWLEYAEELAILPEPIRLSDVETPPPKPPELIRGILRRGHKMLIAGPSKAGKSFLLMELAIAIAEGGTWLGFRCVQGKVLYVNLEIDPASCIDRFIRIYDRLGVALPHRENITVWNLRGHALPLDKLVPILVRRMKDEQFAAVIIDPIYKVITGDENNASDMGAFCNQFDKICTEMGAAAIYCHHHSKGAQGGKKAMDRASGSGVFARDPDAQLDIIELKRPVFKEVETETEDGEVVEIEQFDTTRTAWRMEASLREFPPIAPVNFYFDYPLHPLDTEGALAGFSPEGSPAANLALSSRKSTQELRKQRLDEAFKAAPKNEPITVKVLAEIAGVSQDTMRRYLKEFEDEYSVYRGVIQERLPFASTQTND</sequence>
<dbReference type="Pfam" id="PF13481">
    <property type="entry name" value="AAA_25"/>
    <property type="match status" value="1"/>
</dbReference>
<protein>
    <submittedName>
        <fullName evidence="2">AAA family ATPase</fullName>
    </submittedName>
</protein>
<organism evidence="2 3">
    <name type="scientific">Candidatus Fimadaptatus faecigallinarum</name>
    <dbReference type="NCBI Taxonomy" id="2840814"/>
    <lineage>
        <taxon>Bacteria</taxon>
        <taxon>Bacillati</taxon>
        <taxon>Bacillota</taxon>
        <taxon>Clostridia</taxon>
        <taxon>Eubacteriales</taxon>
        <taxon>Candidatus Fimadaptatus</taxon>
    </lineage>
</organism>